<keyword evidence="6 10" id="KW-0406">Ion transport</keyword>
<dbReference type="PANTHER" id="PTHR11693">
    <property type="entry name" value="ATP SYNTHASE GAMMA CHAIN"/>
    <property type="match status" value="1"/>
</dbReference>
<dbReference type="GO" id="GO:0005886">
    <property type="term" value="C:plasma membrane"/>
    <property type="evidence" value="ECO:0007669"/>
    <property type="project" value="UniProtKB-SubCell"/>
</dbReference>
<dbReference type="Proteomes" id="UP000229756">
    <property type="component" value="Unassembled WGS sequence"/>
</dbReference>
<dbReference type="InterPro" id="IPR000131">
    <property type="entry name" value="ATP_synth_F1_gsu"/>
</dbReference>
<evidence type="ECO:0000313" key="12">
    <source>
        <dbReference type="Proteomes" id="UP000229756"/>
    </source>
</evidence>
<evidence type="ECO:0000256" key="2">
    <source>
        <dbReference type="ARBA" id="ARBA00004170"/>
    </source>
</evidence>
<comment type="caution">
    <text evidence="11">The sequence shown here is derived from an EMBL/GenBank/DDBJ whole genome shotgun (WGS) entry which is preliminary data.</text>
</comment>
<comment type="subcellular location">
    <subcellularLocation>
        <location evidence="10">Cell membrane</location>
        <topology evidence="10">Peripheral membrane protein</topology>
    </subcellularLocation>
    <subcellularLocation>
        <location evidence="2">Membrane</location>
        <topology evidence="2">Peripheral membrane protein</topology>
    </subcellularLocation>
</comment>
<dbReference type="CDD" id="cd12151">
    <property type="entry name" value="F1-ATPase_gamma"/>
    <property type="match status" value="1"/>
</dbReference>
<dbReference type="GO" id="GO:0042777">
    <property type="term" value="P:proton motive force-driven plasma membrane ATP synthesis"/>
    <property type="evidence" value="ECO:0007669"/>
    <property type="project" value="UniProtKB-UniRule"/>
</dbReference>
<keyword evidence="7 10" id="KW-0472">Membrane</keyword>
<dbReference type="GO" id="GO:0046933">
    <property type="term" value="F:proton-transporting ATP synthase activity, rotational mechanism"/>
    <property type="evidence" value="ECO:0007669"/>
    <property type="project" value="UniProtKB-UniRule"/>
</dbReference>
<evidence type="ECO:0000256" key="5">
    <source>
        <dbReference type="ARBA" id="ARBA00022781"/>
    </source>
</evidence>
<evidence type="ECO:0000256" key="6">
    <source>
        <dbReference type="ARBA" id="ARBA00023065"/>
    </source>
</evidence>
<dbReference type="EMBL" id="PFSJ01000030">
    <property type="protein sequence ID" value="PJC23336.1"/>
    <property type="molecule type" value="Genomic_DNA"/>
</dbReference>
<evidence type="ECO:0000256" key="8">
    <source>
        <dbReference type="ARBA" id="ARBA00023196"/>
    </source>
</evidence>
<keyword evidence="9 10" id="KW-0066">ATP synthesis</keyword>
<evidence type="ECO:0000256" key="4">
    <source>
        <dbReference type="ARBA" id="ARBA00022448"/>
    </source>
</evidence>
<dbReference type="Gene3D" id="1.10.287.80">
    <property type="entry name" value="ATP synthase, gamma subunit, helix hairpin domain"/>
    <property type="match status" value="1"/>
</dbReference>
<dbReference type="Gene3D" id="3.40.1380.10">
    <property type="match status" value="1"/>
</dbReference>
<gene>
    <name evidence="10 11" type="primary">atpG</name>
    <name evidence="11" type="ORF">CO058_04190</name>
</gene>
<dbReference type="NCBIfam" id="TIGR01146">
    <property type="entry name" value="ATPsyn_F1gamma"/>
    <property type="match status" value="1"/>
</dbReference>
<evidence type="ECO:0000256" key="9">
    <source>
        <dbReference type="ARBA" id="ARBA00023310"/>
    </source>
</evidence>
<comment type="function">
    <text evidence="1 10">Produces ATP from ADP in the presence of a proton gradient across the membrane. The gamma chain is believed to be important in regulating ATPase activity and the flow of protons through the CF(0) complex.</text>
</comment>
<protein>
    <recommendedName>
        <fullName evidence="10">ATP synthase gamma chain</fullName>
    </recommendedName>
    <alternativeName>
        <fullName evidence="10">ATP synthase F1 sector gamma subunit</fullName>
    </alternativeName>
    <alternativeName>
        <fullName evidence="10">F-ATPase gamma subunit</fullName>
    </alternativeName>
</protein>
<organism evidence="11 12">
    <name type="scientific">candidate division WWE3 bacterium CG_4_9_14_0_2_um_filter_35_11</name>
    <dbReference type="NCBI Taxonomy" id="1975077"/>
    <lineage>
        <taxon>Bacteria</taxon>
        <taxon>Katanobacteria</taxon>
    </lineage>
</organism>
<proteinExistence type="inferred from homology"/>
<dbReference type="PANTHER" id="PTHR11693:SF22">
    <property type="entry name" value="ATP SYNTHASE SUBUNIT GAMMA, MITOCHONDRIAL"/>
    <property type="match status" value="1"/>
</dbReference>
<dbReference type="HAMAP" id="MF_00815">
    <property type="entry name" value="ATP_synth_gamma_bact"/>
    <property type="match status" value="1"/>
</dbReference>
<dbReference type="Pfam" id="PF00231">
    <property type="entry name" value="ATP-synt"/>
    <property type="match status" value="1"/>
</dbReference>
<evidence type="ECO:0000256" key="3">
    <source>
        <dbReference type="ARBA" id="ARBA00007681"/>
    </source>
</evidence>
<dbReference type="GO" id="GO:0045259">
    <property type="term" value="C:proton-transporting ATP synthase complex"/>
    <property type="evidence" value="ECO:0007669"/>
    <property type="project" value="UniProtKB-KW"/>
</dbReference>
<keyword evidence="10" id="KW-1003">Cell membrane</keyword>
<name>A0A2M8EKR5_UNCKA</name>
<dbReference type="PRINTS" id="PR00126">
    <property type="entry name" value="ATPASEGAMMA"/>
</dbReference>
<dbReference type="SUPFAM" id="SSF52943">
    <property type="entry name" value="ATP synthase (F1-ATPase), gamma subunit"/>
    <property type="match status" value="1"/>
</dbReference>
<comment type="subunit">
    <text evidence="10">F-type ATPases have 2 components, CF(1) - the catalytic core - and CF(0) - the membrane proton channel. CF(1) has five subunits: alpha(3), beta(3), gamma(1), delta(1), epsilon(1). CF(0) has three main subunits: a, b and c.</text>
</comment>
<evidence type="ECO:0000256" key="1">
    <source>
        <dbReference type="ARBA" id="ARBA00003456"/>
    </source>
</evidence>
<dbReference type="InterPro" id="IPR035968">
    <property type="entry name" value="ATP_synth_F1_ATPase_gsu"/>
</dbReference>
<dbReference type="GO" id="GO:0005524">
    <property type="term" value="F:ATP binding"/>
    <property type="evidence" value="ECO:0007669"/>
    <property type="project" value="UniProtKB-UniRule"/>
</dbReference>
<keyword evidence="8 10" id="KW-0139">CF(1)</keyword>
<accession>A0A2M8EKR5</accession>
<evidence type="ECO:0000256" key="7">
    <source>
        <dbReference type="ARBA" id="ARBA00023136"/>
    </source>
</evidence>
<dbReference type="AlphaFoldDB" id="A0A2M8EKR5"/>
<reference evidence="12" key="1">
    <citation type="submission" date="2017-09" db="EMBL/GenBank/DDBJ databases">
        <title>Depth-based differentiation of microbial function through sediment-hosted aquifers and enrichment of novel symbionts in the deep terrestrial subsurface.</title>
        <authorList>
            <person name="Probst A.J."/>
            <person name="Ladd B."/>
            <person name="Jarett J.K."/>
            <person name="Geller-Mcgrath D.E."/>
            <person name="Sieber C.M.K."/>
            <person name="Emerson J.B."/>
            <person name="Anantharaman K."/>
            <person name="Thomas B.C."/>
            <person name="Malmstrom R."/>
            <person name="Stieglmeier M."/>
            <person name="Klingl A."/>
            <person name="Woyke T."/>
            <person name="Ryan C.M."/>
            <person name="Banfield J.F."/>
        </authorList>
    </citation>
    <scope>NUCLEOTIDE SEQUENCE [LARGE SCALE GENOMIC DNA]</scope>
</reference>
<sequence>MSGKLITIQKRIKSTKNTKKITKAMQLEASSKMKKLQNKAVSSREYTQGLLSILKNTTAEDEETGVFNQIRETGKTVFILYSSDKGLCGGLNSRIINTLLSSMEWKETPEEDRILITIGKKGYDYAMYNKIPVDKSFKAISEKITLIETLEIIEVILEYWISGEAMKVFMASPHYKSPIIFYPQVKSYLPLTNETIKLHLSPMSDISIKKSEENENDNKPIVIYEPSFSEFKDSITRQIIQALFLASFLELKASEYSSRMLAMQNATDSAGEIIDTLSLEFNKARQAAITQEIAEIVAGASI</sequence>
<evidence type="ECO:0000313" key="11">
    <source>
        <dbReference type="EMBL" id="PJC23336.1"/>
    </source>
</evidence>
<evidence type="ECO:0000256" key="10">
    <source>
        <dbReference type="HAMAP-Rule" id="MF_00815"/>
    </source>
</evidence>
<keyword evidence="4 10" id="KW-0813">Transport</keyword>
<comment type="similarity">
    <text evidence="3 10">Belongs to the ATPase gamma chain family.</text>
</comment>
<keyword evidence="5 10" id="KW-0375">Hydrogen ion transport</keyword>